<dbReference type="Pfam" id="PF01850">
    <property type="entry name" value="PIN"/>
    <property type="match status" value="1"/>
</dbReference>
<evidence type="ECO:0000259" key="1">
    <source>
        <dbReference type="Pfam" id="PF01850"/>
    </source>
</evidence>
<dbReference type="InterPro" id="IPR029060">
    <property type="entry name" value="PIN-like_dom_sf"/>
</dbReference>
<dbReference type="CDD" id="cd09854">
    <property type="entry name" value="PIN_VapC-like"/>
    <property type="match status" value="1"/>
</dbReference>
<dbReference type="InterPro" id="IPR002716">
    <property type="entry name" value="PIN_dom"/>
</dbReference>
<sequence length="137" mass="15631">MLIDSNVIIYALNKTSFYYKKARSFIYTDPYRLIVAHQNIFECLRVLTHKTFPNTIQTKEAVEKITLAIQPFTVISPTKITATIALQLIHEHNLAGNAIFDAYLVATMISNDVDTIATSNEKHFSYFSEIKVVNPFK</sequence>
<comment type="caution">
    <text evidence="2">The sequence shown here is derived from an EMBL/GenBank/DDBJ whole genome shotgun (WGS) entry which is preliminary data.</text>
</comment>
<feature type="domain" description="PIN" evidence="1">
    <location>
        <begin position="1"/>
        <end position="124"/>
    </location>
</feature>
<dbReference type="SUPFAM" id="SSF88723">
    <property type="entry name" value="PIN domain-like"/>
    <property type="match status" value="1"/>
</dbReference>
<reference evidence="2 3" key="1">
    <citation type="journal article" date="2015" name="Nature">
        <title>rRNA introns, odd ribosomes, and small enigmatic genomes across a large radiation of phyla.</title>
        <authorList>
            <person name="Brown C.T."/>
            <person name="Hug L.A."/>
            <person name="Thomas B.C."/>
            <person name="Sharon I."/>
            <person name="Castelle C.J."/>
            <person name="Singh A."/>
            <person name="Wilkins M.J."/>
            <person name="Williams K.H."/>
            <person name="Banfield J.F."/>
        </authorList>
    </citation>
    <scope>NUCLEOTIDE SEQUENCE [LARGE SCALE GENOMIC DNA]</scope>
</reference>
<evidence type="ECO:0000313" key="3">
    <source>
        <dbReference type="Proteomes" id="UP000034471"/>
    </source>
</evidence>
<dbReference type="STRING" id="1618481.US54_C0010G0017"/>
<evidence type="ECO:0000313" key="2">
    <source>
        <dbReference type="EMBL" id="KKQ38436.1"/>
    </source>
</evidence>
<dbReference type="EMBL" id="LBTJ01000010">
    <property type="protein sequence ID" value="KKQ38436.1"/>
    <property type="molecule type" value="Genomic_DNA"/>
</dbReference>
<dbReference type="AlphaFoldDB" id="A0A0G0KCW7"/>
<accession>A0A0G0KCW7</accession>
<name>A0A0G0KCW7_9BACT</name>
<dbReference type="Gene3D" id="3.40.50.1010">
    <property type="entry name" value="5'-nuclease"/>
    <property type="match status" value="1"/>
</dbReference>
<gene>
    <name evidence="2" type="ORF">US54_C0010G0017</name>
</gene>
<dbReference type="Proteomes" id="UP000034471">
    <property type="component" value="Unassembled WGS sequence"/>
</dbReference>
<proteinExistence type="predicted"/>
<protein>
    <recommendedName>
        <fullName evidence="1">PIN domain-containing protein</fullName>
    </recommendedName>
</protein>
<organism evidence="2 3">
    <name type="scientific">Candidatus Roizmanbacteria bacterium GW2011_GWA2_37_7</name>
    <dbReference type="NCBI Taxonomy" id="1618481"/>
    <lineage>
        <taxon>Bacteria</taxon>
        <taxon>Candidatus Roizmaniibacteriota</taxon>
    </lineage>
</organism>